<evidence type="ECO:0000313" key="8">
    <source>
        <dbReference type="Proteomes" id="UP001595722"/>
    </source>
</evidence>
<proteinExistence type="inferred from homology"/>
<dbReference type="Pfam" id="PF04376">
    <property type="entry name" value="ATE_N"/>
    <property type="match status" value="1"/>
</dbReference>
<dbReference type="InterPro" id="IPR030700">
    <property type="entry name" value="N-end_Aminoacyl_Trfase"/>
</dbReference>
<dbReference type="PANTHER" id="PTHR21367:SF1">
    <property type="entry name" value="ARGINYL-TRNA--PROTEIN TRANSFERASE 1"/>
    <property type="match status" value="1"/>
</dbReference>
<keyword evidence="8" id="KW-1185">Reference proteome</keyword>
<dbReference type="EC" id="2.3.2.29" evidence="4"/>
<dbReference type="PANTHER" id="PTHR21367">
    <property type="entry name" value="ARGININE-TRNA-PROTEIN TRANSFERASE 1"/>
    <property type="match status" value="1"/>
</dbReference>
<dbReference type="GO" id="GO:0004057">
    <property type="term" value="F:arginyl-tRNA--protein transferase activity"/>
    <property type="evidence" value="ECO:0007669"/>
    <property type="project" value="UniProtKB-EC"/>
</dbReference>
<reference evidence="8" key="1">
    <citation type="journal article" date="2019" name="Int. J. Syst. Evol. Microbiol.">
        <title>The Global Catalogue of Microorganisms (GCM) 10K type strain sequencing project: providing services to taxonomists for standard genome sequencing and annotation.</title>
        <authorList>
            <consortium name="The Broad Institute Genomics Platform"/>
            <consortium name="The Broad Institute Genome Sequencing Center for Infectious Disease"/>
            <person name="Wu L."/>
            <person name="Ma J."/>
        </authorList>
    </citation>
    <scope>NUCLEOTIDE SEQUENCE [LARGE SCALE GENOMIC DNA]</scope>
    <source>
        <strain evidence="8">KCTC 42424</strain>
    </source>
</reference>
<comment type="caution">
    <text evidence="7">The sequence shown here is derived from an EMBL/GenBank/DDBJ whole genome shotgun (WGS) entry which is preliminary data.</text>
</comment>
<dbReference type="NCBIfam" id="NF002342">
    <property type="entry name" value="PRK01305.1-3"/>
    <property type="match status" value="1"/>
</dbReference>
<dbReference type="NCBIfam" id="NF002346">
    <property type="entry name" value="PRK01305.2-3"/>
    <property type="match status" value="1"/>
</dbReference>
<evidence type="ECO:0000313" key="7">
    <source>
        <dbReference type="EMBL" id="MFC3679996.1"/>
    </source>
</evidence>
<accession>A0ABV7VTW3</accession>
<comment type="similarity">
    <text evidence="4">Belongs to the R-transferase family. Bpt subfamily.</text>
</comment>
<name>A0ABV7VTW3_9GAMM</name>
<protein>
    <recommendedName>
        <fullName evidence="4">Aspartate/glutamate leucyltransferase</fullName>
        <ecNumber evidence="4">2.3.2.29</ecNumber>
    </recommendedName>
</protein>
<evidence type="ECO:0000256" key="3">
    <source>
        <dbReference type="ARBA" id="ARBA00023315"/>
    </source>
</evidence>
<sequence length="232" mass="27060">MKQIRVFLPEDSQPCAYLEGRASCSLYVDPRLELDQQQLTLLSLNGFRRSGKVVYRPQCKQCQACTSVRIDCQQLQLSKSQKRVMRKNRDLTLVVETPDEALKHYPVFQRYIDERHADGDMYPASFGQYREFLIEGFGNSRFLSAYLQGQYLGSLVFDIFEDGLSSVYCFFDPDESRRSPATWLIISLSLVAQSLRLPYNYLGYFVEGCQKMDYKNRFAPLQGFIDQQWRQI</sequence>
<evidence type="ECO:0000256" key="2">
    <source>
        <dbReference type="ARBA" id="ARBA00022679"/>
    </source>
</evidence>
<dbReference type="Proteomes" id="UP001595722">
    <property type="component" value="Unassembled WGS sequence"/>
</dbReference>
<evidence type="ECO:0000256" key="4">
    <source>
        <dbReference type="HAMAP-Rule" id="MF_00689"/>
    </source>
</evidence>
<dbReference type="HAMAP" id="MF_00689">
    <property type="entry name" value="Bpt"/>
    <property type="match status" value="1"/>
</dbReference>
<dbReference type="InterPro" id="IPR016181">
    <property type="entry name" value="Acyl_CoA_acyltransferase"/>
</dbReference>
<feature type="domain" description="N-end rule aminoacyl transferase C-terminal" evidence="6">
    <location>
        <begin position="104"/>
        <end position="222"/>
    </location>
</feature>
<comment type="subcellular location">
    <subcellularLocation>
        <location evidence="4">Cytoplasm</location>
    </subcellularLocation>
</comment>
<organism evidence="7 8">
    <name type="scientific">Bacterioplanoides pacificum</name>
    <dbReference type="NCBI Taxonomy" id="1171596"/>
    <lineage>
        <taxon>Bacteria</taxon>
        <taxon>Pseudomonadati</taxon>
        <taxon>Pseudomonadota</taxon>
        <taxon>Gammaproteobacteria</taxon>
        <taxon>Oceanospirillales</taxon>
        <taxon>Oceanospirillaceae</taxon>
        <taxon>Bacterioplanoides</taxon>
    </lineage>
</organism>
<dbReference type="RefSeq" id="WP_376865818.1">
    <property type="nucleotide sequence ID" value="NZ_JBHRYB010000005.1"/>
</dbReference>
<comment type="catalytic activity">
    <reaction evidence="4">
        <text>N-terminal L-glutamyl-[protein] + L-leucyl-tRNA(Leu) = N-terminal L-leucyl-L-glutamyl-[protein] + tRNA(Leu) + H(+)</text>
        <dbReference type="Rhea" id="RHEA:50412"/>
        <dbReference type="Rhea" id="RHEA-COMP:9613"/>
        <dbReference type="Rhea" id="RHEA-COMP:9622"/>
        <dbReference type="Rhea" id="RHEA-COMP:12664"/>
        <dbReference type="Rhea" id="RHEA-COMP:12668"/>
        <dbReference type="ChEBI" id="CHEBI:15378"/>
        <dbReference type="ChEBI" id="CHEBI:64721"/>
        <dbReference type="ChEBI" id="CHEBI:78442"/>
        <dbReference type="ChEBI" id="CHEBI:78494"/>
        <dbReference type="ChEBI" id="CHEBI:133041"/>
        <dbReference type="EC" id="2.3.2.29"/>
    </reaction>
</comment>
<keyword evidence="2 4" id="KW-0808">Transferase</keyword>
<dbReference type="InterPro" id="IPR017138">
    <property type="entry name" value="Asp_Glu_LeuTrfase"/>
</dbReference>
<dbReference type="Pfam" id="PF04377">
    <property type="entry name" value="ATE_C"/>
    <property type="match status" value="1"/>
</dbReference>
<dbReference type="EMBL" id="JBHRYB010000005">
    <property type="protein sequence ID" value="MFC3679996.1"/>
    <property type="molecule type" value="Genomic_DNA"/>
</dbReference>
<keyword evidence="1 4" id="KW-0963">Cytoplasm</keyword>
<dbReference type="SUPFAM" id="SSF55729">
    <property type="entry name" value="Acyl-CoA N-acyltransferases (Nat)"/>
    <property type="match status" value="1"/>
</dbReference>
<dbReference type="InterPro" id="IPR007471">
    <property type="entry name" value="N-end_Aminoacyl_Trfase_N"/>
</dbReference>
<comment type="function">
    <text evidence="4">Functions in the N-end rule pathway of protein degradation where it conjugates Leu from its aminoacyl-tRNA to the N-termini of proteins containing an N-terminal aspartate or glutamate.</text>
</comment>
<dbReference type="PIRSF" id="PIRSF037208">
    <property type="entry name" value="ATE_pro_prd"/>
    <property type="match status" value="1"/>
</dbReference>
<dbReference type="InterPro" id="IPR007472">
    <property type="entry name" value="N-end_Aminoacyl_Trfase_C"/>
</dbReference>
<gene>
    <name evidence="4" type="primary">bpt</name>
    <name evidence="7" type="ORF">ACFOMG_07700</name>
</gene>
<comment type="catalytic activity">
    <reaction evidence="4">
        <text>N-terminal L-aspartyl-[protein] + L-leucyl-tRNA(Leu) = N-terminal L-leucyl-L-aspartyl-[protein] + tRNA(Leu) + H(+)</text>
        <dbReference type="Rhea" id="RHEA:50420"/>
        <dbReference type="Rhea" id="RHEA-COMP:9613"/>
        <dbReference type="Rhea" id="RHEA-COMP:9622"/>
        <dbReference type="Rhea" id="RHEA-COMP:12669"/>
        <dbReference type="Rhea" id="RHEA-COMP:12674"/>
        <dbReference type="ChEBI" id="CHEBI:15378"/>
        <dbReference type="ChEBI" id="CHEBI:64720"/>
        <dbReference type="ChEBI" id="CHEBI:78442"/>
        <dbReference type="ChEBI" id="CHEBI:78494"/>
        <dbReference type="ChEBI" id="CHEBI:133042"/>
        <dbReference type="EC" id="2.3.2.29"/>
    </reaction>
</comment>
<evidence type="ECO:0000259" key="5">
    <source>
        <dbReference type="Pfam" id="PF04376"/>
    </source>
</evidence>
<keyword evidence="3 4" id="KW-0012">Acyltransferase</keyword>
<evidence type="ECO:0000259" key="6">
    <source>
        <dbReference type="Pfam" id="PF04377"/>
    </source>
</evidence>
<evidence type="ECO:0000256" key="1">
    <source>
        <dbReference type="ARBA" id="ARBA00022490"/>
    </source>
</evidence>
<feature type="domain" description="N-end aminoacyl transferase N-terminal" evidence="5">
    <location>
        <begin position="13"/>
        <end position="83"/>
    </location>
</feature>